<name>A0A0T5Z1Q4_9GAMM</name>
<dbReference type="AlphaFoldDB" id="A0A0T5Z1Q4"/>
<reference evidence="5 6" key="1">
    <citation type="submission" date="2015-11" db="EMBL/GenBank/DDBJ databases">
        <title>The genome of Candidatus Endoriftia persephone in Ridgeia piscesae and population structure of the North Eastern Pacific vestimentiferan symbionts.</title>
        <authorList>
            <person name="Perez M."/>
            <person name="Juniper K.S."/>
        </authorList>
    </citation>
    <scope>NUCLEOTIDE SEQUENCE [LARGE SCALE GENOMIC DNA]</scope>
    <source>
        <strain evidence="4">Ind10</strain>
        <strain evidence="3">Ind11</strain>
    </source>
</reference>
<evidence type="ECO:0000259" key="2">
    <source>
        <dbReference type="Pfam" id="PF00892"/>
    </source>
</evidence>
<gene>
    <name evidence="3" type="ORF">Ga0074115_104118</name>
    <name evidence="4" type="ORF">Ga0076813_10338</name>
</gene>
<dbReference type="GO" id="GO:0016020">
    <property type="term" value="C:membrane"/>
    <property type="evidence" value="ECO:0007669"/>
    <property type="project" value="InterPro"/>
</dbReference>
<keyword evidence="1" id="KW-0812">Transmembrane</keyword>
<dbReference type="InterPro" id="IPR000620">
    <property type="entry name" value="EamA_dom"/>
</dbReference>
<evidence type="ECO:0000313" key="4">
    <source>
        <dbReference type="EMBL" id="KRT56836.1"/>
    </source>
</evidence>
<organism evidence="4 5">
    <name type="scientific">endosymbiont of Ridgeia piscesae</name>
    <dbReference type="NCBI Taxonomy" id="54398"/>
    <lineage>
        <taxon>Bacteria</taxon>
        <taxon>Pseudomonadati</taxon>
        <taxon>Pseudomonadota</taxon>
        <taxon>Gammaproteobacteria</taxon>
        <taxon>sulfur-oxidizing symbionts</taxon>
    </lineage>
</organism>
<feature type="transmembrane region" description="Helical" evidence="1">
    <location>
        <begin position="186"/>
        <end position="205"/>
    </location>
</feature>
<dbReference type="Proteomes" id="UP000051276">
    <property type="component" value="Unassembled WGS sequence"/>
</dbReference>
<dbReference type="PANTHER" id="PTHR22911:SF137">
    <property type="entry name" value="SOLUTE CARRIER FAMILY 35 MEMBER G2-RELATED"/>
    <property type="match status" value="1"/>
</dbReference>
<dbReference type="EMBL" id="LDXT01000092">
    <property type="protein sequence ID" value="KRT54357.1"/>
    <property type="molecule type" value="Genomic_DNA"/>
</dbReference>
<feature type="domain" description="EamA" evidence="2">
    <location>
        <begin position="3"/>
        <end position="133"/>
    </location>
</feature>
<dbReference type="Proteomes" id="UP000051634">
    <property type="component" value="Unassembled WGS sequence"/>
</dbReference>
<evidence type="ECO:0000313" key="6">
    <source>
        <dbReference type="Proteomes" id="UP000051634"/>
    </source>
</evidence>
<dbReference type="EMBL" id="LMXI01000661">
    <property type="protein sequence ID" value="KRT56836.1"/>
    <property type="molecule type" value="Genomic_DNA"/>
</dbReference>
<evidence type="ECO:0000313" key="3">
    <source>
        <dbReference type="EMBL" id="KRT54357.1"/>
    </source>
</evidence>
<evidence type="ECO:0000313" key="5">
    <source>
        <dbReference type="Proteomes" id="UP000051276"/>
    </source>
</evidence>
<feature type="transmembrane region" description="Helical" evidence="1">
    <location>
        <begin position="92"/>
        <end position="110"/>
    </location>
</feature>
<dbReference type="PANTHER" id="PTHR22911">
    <property type="entry name" value="ACYL-MALONYL CONDENSING ENZYME-RELATED"/>
    <property type="match status" value="1"/>
</dbReference>
<sequence>MEWLPLTLLCAFALASADALTKARLGGFSARELAFIRLFLAGLLVSPLLLLQPFPALPPAFWGWVLAAVPLEILAMLLYMKAIRDYPLSLTLPYLAFTPVFVILVGYLLLGERVSGQGLLGILLVVAGAWLLNFDEADGKDWRSWLEPLRAILRQTGSLLMLVVAFIYSFTAVTGKGAMQYMEPELFGPFYFVLVGLALLPLLGLKARSTLRRIRRQLWPVLLTAGLMALMLVTHFLALQQVETAYMIAVKRTSLLFGILYGAWIFRETGLGHHLLAGTVMVAGVALIVLG</sequence>
<dbReference type="OrthoDB" id="5762785at2"/>
<feature type="transmembrane region" description="Helical" evidence="1">
    <location>
        <begin position="61"/>
        <end position="80"/>
    </location>
</feature>
<feature type="transmembrane region" description="Helical" evidence="1">
    <location>
        <begin position="271"/>
        <end position="290"/>
    </location>
</feature>
<dbReference type="RefSeq" id="WP_057956865.1">
    <property type="nucleotide sequence ID" value="NZ_KQ556965.1"/>
</dbReference>
<keyword evidence="1" id="KW-1133">Transmembrane helix</keyword>
<dbReference type="STRING" id="54398.Ga0074115_104118"/>
<dbReference type="SUPFAM" id="SSF103481">
    <property type="entry name" value="Multidrug resistance efflux transporter EmrE"/>
    <property type="match status" value="2"/>
</dbReference>
<keyword evidence="1" id="KW-0472">Membrane</keyword>
<feature type="transmembrane region" description="Helical" evidence="1">
    <location>
        <begin position="244"/>
        <end position="264"/>
    </location>
</feature>
<keyword evidence="6" id="KW-1185">Reference proteome</keyword>
<feature type="domain" description="EamA" evidence="2">
    <location>
        <begin position="156"/>
        <end position="289"/>
    </location>
</feature>
<dbReference type="Gene3D" id="1.10.3730.20">
    <property type="match status" value="1"/>
</dbReference>
<accession>A0A0T5Z1Q4</accession>
<protein>
    <submittedName>
        <fullName evidence="4">Putative membrane protein</fullName>
    </submittedName>
</protein>
<feature type="transmembrane region" description="Helical" evidence="1">
    <location>
        <begin position="116"/>
        <end position="134"/>
    </location>
</feature>
<feature type="transmembrane region" description="Helical" evidence="1">
    <location>
        <begin position="155"/>
        <end position="174"/>
    </location>
</feature>
<proteinExistence type="predicted"/>
<feature type="transmembrane region" description="Helical" evidence="1">
    <location>
        <begin position="217"/>
        <end position="238"/>
    </location>
</feature>
<evidence type="ECO:0000256" key="1">
    <source>
        <dbReference type="SAM" id="Phobius"/>
    </source>
</evidence>
<dbReference type="Pfam" id="PF00892">
    <property type="entry name" value="EamA"/>
    <property type="match status" value="2"/>
</dbReference>
<comment type="caution">
    <text evidence="4">The sequence shown here is derived from an EMBL/GenBank/DDBJ whole genome shotgun (WGS) entry which is preliminary data.</text>
</comment>
<dbReference type="InterPro" id="IPR037185">
    <property type="entry name" value="EmrE-like"/>
</dbReference>